<evidence type="ECO:0000313" key="2">
    <source>
        <dbReference type="EMBL" id="TDU95376.1"/>
    </source>
</evidence>
<dbReference type="Proteomes" id="UP000294882">
    <property type="component" value="Unassembled WGS sequence"/>
</dbReference>
<organism evidence="2 3">
    <name type="scientific">Metamycoplasma hyosynoviae</name>
    <dbReference type="NCBI Taxonomy" id="29559"/>
    <lineage>
        <taxon>Bacteria</taxon>
        <taxon>Bacillati</taxon>
        <taxon>Mycoplasmatota</taxon>
        <taxon>Mycoplasmoidales</taxon>
        <taxon>Metamycoplasmataceae</taxon>
        <taxon>Metamycoplasma</taxon>
    </lineage>
</organism>
<evidence type="ECO:0000256" key="1">
    <source>
        <dbReference type="SAM" id="Phobius"/>
    </source>
</evidence>
<name>A0A4R7TTK7_9BACT</name>
<comment type="caution">
    <text evidence="2">The sequence shown here is derived from an EMBL/GenBank/DDBJ whole genome shotgun (WGS) entry which is preliminary data.</text>
</comment>
<keyword evidence="1" id="KW-1133">Transmembrane helix</keyword>
<sequence>MFIPMYIPFPVRPRTPKPKMPELGLTIAYKLTFKTYLNYLDESIDDNFFYDNFNKLILITNPSQANNLDWIKVPKNKKFIFYFFNYYYLINLDKMPENEEYFFCNFFWSFGLNDNVVTHICNKDLNSWYEYFIQDIPSYYYMNRNTNGILFQEWFYKFIILVQKRRYDYIDFWFYVLQEKSHFLQLNFNVQDKDFINAYHFERNDIEKIAKEILKCNDISNFVSNDKTINKIIELFDNDFLRYCNSYKNEYCDDKFSMNFFSPFLNWFDLTLKEIETNWFYWSKYIHELLIDVSQRILLELSNINNCKNVGDEYQELNIYLFYILSLLFLLKQNTREAFIFDWKFFLNEYIKFEINDYTEGNLEFTTIEEFKEDDYKNANFIYLNDVDDAKEAPEKFILFNKSLYSLEIDGFINSEEYYKNKNYEVKKRDLKNISHYKRNCYFYLKKKRREKIAVIIMLVVYFIVMLIVLLGVFLFI</sequence>
<protein>
    <submittedName>
        <fullName evidence="2">Uncharacterized protein</fullName>
    </submittedName>
</protein>
<dbReference type="RefSeq" id="WP_134076737.1">
    <property type="nucleotide sequence ID" value="NZ_SOCH01000007.1"/>
</dbReference>
<accession>A0A4R7TTK7</accession>
<feature type="transmembrane region" description="Helical" evidence="1">
    <location>
        <begin position="453"/>
        <end position="476"/>
    </location>
</feature>
<keyword evidence="1" id="KW-0472">Membrane</keyword>
<dbReference type="AlphaFoldDB" id="A0A4R7TTK7"/>
<evidence type="ECO:0000313" key="3">
    <source>
        <dbReference type="Proteomes" id="UP000294882"/>
    </source>
</evidence>
<reference evidence="2 3" key="1">
    <citation type="submission" date="2019-03" db="EMBL/GenBank/DDBJ databases">
        <title>Genomic Encyclopedia of Archaeal and Bacterial Type Strains, Phase II (KMG-II): from individual species to whole genera.</title>
        <authorList>
            <person name="Goeker M."/>
        </authorList>
    </citation>
    <scope>NUCLEOTIDE SEQUENCE [LARGE SCALE GENOMIC DNA]</scope>
    <source>
        <strain evidence="2 3">ATCC 25591</strain>
    </source>
</reference>
<dbReference type="EMBL" id="SOCH01000007">
    <property type="protein sequence ID" value="TDU95376.1"/>
    <property type="molecule type" value="Genomic_DNA"/>
</dbReference>
<keyword evidence="1" id="KW-0812">Transmembrane</keyword>
<proteinExistence type="predicted"/>
<gene>
    <name evidence="2" type="ORF">JN03_0672</name>
</gene>